<evidence type="ECO:0000313" key="1">
    <source>
        <dbReference type="EMBL" id="PWH84141.1"/>
    </source>
</evidence>
<dbReference type="RefSeq" id="WP_109352145.1">
    <property type="nucleotide sequence ID" value="NZ_QFRI01000001.1"/>
</dbReference>
<organism evidence="1 2">
    <name type="scientific">Algibacter marinivivus</name>
    <dbReference type="NCBI Taxonomy" id="2100723"/>
    <lineage>
        <taxon>Bacteria</taxon>
        <taxon>Pseudomonadati</taxon>
        <taxon>Bacteroidota</taxon>
        <taxon>Flavobacteriia</taxon>
        <taxon>Flavobacteriales</taxon>
        <taxon>Flavobacteriaceae</taxon>
        <taxon>Algibacter</taxon>
    </lineage>
</organism>
<dbReference type="EMBL" id="QFRI01000001">
    <property type="protein sequence ID" value="PWH84141.1"/>
    <property type="molecule type" value="Genomic_DNA"/>
</dbReference>
<gene>
    <name evidence="1" type="ORF">DIS18_06255</name>
</gene>
<name>A0A2U2X8P9_9FLAO</name>
<comment type="caution">
    <text evidence="1">The sequence shown here is derived from an EMBL/GenBank/DDBJ whole genome shotgun (WGS) entry which is preliminary data.</text>
</comment>
<evidence type="ECO:0000313" key="2">
    <source>
        <dbReference type="Proteomes" id="UP000245375"/>
    </source>
</evidence>
<dbReference type="Proteomes" id="UP000245375">
    <property type="component" value="Unassembled WGS sequence"/>
</dbReference>
<proteinExistence type="predicted"/>
<protein>
    <submittedName>
        <fullName evidence="1">Uncharacterized protein</fullName>
    </submittedName>
</protein>
<reference evidence="2" key="3">
    <citation type="submission" date="2018-05" db="EMBL/GenBank/DDBJ databases">
        <authorList>
            <person name="Lu D."/>
        </authorList>
    </citation>
    <scope>NUCLEOTIDE SEQUENCE [LARGE SCALE GENOMIC DNA]</scope>
    <source>
        <strain evidence="2">ZY111</strain>
    </source>
</reference>
<accession>A0A2U2X8P9</accession>
<reference evidence="2" key="2">
    <citation type="submission" date="2018-05" db="EMBL/GenBank/DDBJ databases">
        <title>Algibacter marinivivus sp. nov., isolated from sample around a algae.</title>
        <authorList>
            <person name="Lu D."/>
        </authorList>
    </citation>
    <scope>NUCLEOTIDE SEQUENCE [LARGE SCALE GENOMIC DNA]</scope>
    <source>
        <strain evidence="2">ZY111</strain>
    </source>
</reference>
<reference evidence="1 2" key="1">
    <citation type="submission" date="2018-05" db="EMBL/GenBank/DDBJ databases">
        <title>Algibacter marinivivus sp. nov., isolated from sample around a algae.</title>
        <authorList>
            <person name="Zhong X."/>
        </authorList>
    </citation>
    <scope>NUCLEOTIDE SEQUENCE [LARGE SCALE GENOMIC DNA]</scope>
    <source>
        <strain evidence="1 2">ZY111</strain>
    </source>
</reference>
<dbReference type="AlphaFoldDB" id="A0A2U2X8P9"/>
<sequence length="126" mass="15220">MSLRLLFGIHGVESRQKFHAKIVEFYINIANGNVPKNIVNSLSWKIANEVHGDYKRFWIQYPKSRKRYSKLLLKDLDHPQVHEQIIYYLKSNHLEKYVEYGSVLIELSHEEFLKYEKSREEFQDMF</sequence>
<keyword evidence="2" id="KW-1185">Reference proteome</keyword>